<keyword evidence="8 12" id="KW-0256">Endoplasmic reticulum</keyword>
<dbReference type="PANTHER" id="PTHR12250">
    <property type="entry name" value="PHOSPHATIDYLINOSITOL GLYCAN, CLASS N"/>
    <property type="match status" value="1"/>
</dbReference>
<dbReference type="Gene3D" id="3.40.720.10">
    <property type="entry name" value="Alkaline Phosphatase, subunit A"/>
    <property type="match status" value="2"/>
</dbReference>
<dbReference type="SUPFAM" id="SSF53649">
    <property type="entry name" value="Alkaline phosphatase-like"/>
    <property type="match status" value="1"/>
</dbReference>
<dbReference type="PANTHER" id="PTHR12250:SF0">
    <property type="entry name" value="GPI ETHANOLAMINE PHOSPHATE TRANSFERASE 1"/>
    <property type="match status" value="1"/>
</dbReference>
<feature type="transmembrane region" description="Helical" evidence="12">
    <location>
        <begin position="504"/>
        <end position="521"/>
    </location>
</feature>
<dbReference type="Proteomes" id="UP000265100">
    <property type="component" value="Chromosome 9"/>
</dbReference>
<dbReference type="GO" id="GO:0051377">
    <property type="term" value="F:mannose-ethanolamine phosphotransferase activity"/>
    <property type="evidence" value="ECO:0007669"/>
    <property type="project" value="UniProtKB-UniRule"/>
</dbReference>
<evidence type="ECO:0000313" key="15">
    <source>
        <dbReference type="Proteomes" id="UP000265100"/>
    </source>
</evidence>
<reference evidence="14" key="3">
    <citation type="submission" date="2025-08" db="UniProtKB">
        <authorList>
            <consortium name="Ensembl"/>
        </authorList>
    </citation>
    <scope>IDENTIFICATION</scope>
</reference>
<dbReference type="Ensembl" id="ENSACLT00000048334.1">
    <property type="protein sequence ID" value="ENSACLP00000084945.1"/>
    <property type="gene ID" value="ENSACLG00000021044.2"/>
</dbReference>
<protein>
    <recommendedName>
        <fullName evidence="4 12">GPI ethanolamine phosphate transferase 1</fullName>
        <ecNumber evidence="12">2.-.-.-</ecNumber>
    </recommendedName>
</protein>
<evidence type="ECO:0000256" key="10">
    <source>
        <dbReference type="ARBA" id="ARBA00023136"/>
    </source>
</evidence>
<evidence type="ECO:0000256" key="12">
    <source>
        <dbReference type="RuleBase" id="RU367138"/>
    </source>
</evidence>
<dbReference type="GeneTree" id="ENSGT00390000017600"/>
<feature type="domain" description="GPI ethanolamine phosphate transferase 1 C-terminal" evidence="13">
    <location>
        <begin position="432"/>
        <end position="815"/>
    </location>
</feature>
<comment type="subcellular location">
    <subcellularLocation>
        <location evidence="1 12">Endoplasmic reticulum membrane</location>
        <topology evidence="1 12">Multi-pass membrane protein</topology>
    </subcellularLocation>
</comment>
<keyword evidence="11" id="KW-0325">Glycoprotein</keyword>
<dbReference type="InterPro" id="IPR037671">
    <property type="entry name" value="PIGN_N"/>
</dbReference>
<keyword evidence="10 12" id="KW-0472">Membrane</keyword>
<evidence type="ECO:0000256" key="6">
    <source>
        <dbReference type="ARBA" id="ARBA00022679"/>
    </source>
</evidence>
<feature type="transmembrane region" description="Helical" evidence="12">
    <location>
        <begin position="554"/>
        <end position="573"/>
    </location>
</feature>
<feature type="transmembrane region" description="Helical" evidence="12">
    <location>
        <begin position="848"/>
        <end position="872"/>
    </location>
</feature>
<feature type="transmembrane region" description="Helical" evidence="12">
    <location>
        <begin position="443"/>
        <end position="462"/>
    </location>
</feature>
<feature type="transmembrane region" description="Helical" evidence="12">
    <location>
        <begin position="816"/>
        <end position="836"/>
    </location>
</feature>
<name>A0AAX7VSZ0_ASTCA</name>
<dbReference type="CDD" id="cd16020">
    <property type="entry name" value="GPI_EPT_1"/>
    <property type="match status" value="1"/>
</dbReference>
<evidence type="ECO:0000256" key="7">
    <source>
        <dbReference type="ARBA" id="ARBA00022692"/>
    </source>
</evidence>
<dbReference type="GO" id="GO:0005789">
    <property type="term" value="C:endoplasmic reticulum membrane"/>
    <property type="evidence" value="ECO:0007669"/>
    <property type="project" value="UniProtKB-SubCell"/>
</dbReference>
<organism evidence="14 15">
    <name type="scientific">Astatotilapia calliptera</name>
    <name type="common">Eastern happy</name>
    <name type="synonym">Chromis callipterus</name>
    <dbReference type="NCBI Taxonomy" id="8154"/>
    <lineage>
        <taxon>Eukaryota</taxon>
        <taxon>Metazoa</taxon>
        <taxon>Chordata</taxon>
        <taxon>Craniata</taxon>
        <taxon>Vertebrata</taxon>
        <taxon>Euteleostomi</taxon>
        <taxon>Actinopterygii</taxon>
        <taxon>Neopterygii</taxon>
        <taxon>Teleostei</taxon>
        <taxon>Neoteleostei</taxon>
        <taxon>Acanthomorphata</taxon>
        <taxon>Ovalentaria</taxon>
        <taxon>Cichlomorphae</taxon>
        <taxon>Cichliformes</taxon>
        <taxon>Cichlidae</taxon>
        <taxon>African cichlids</taxon>
        <taxon>Pseudocrenilabrinae</taxon>
        <taxon>Haplochromini</taxon>
        <taxon>Astatotilapia</taxon>
    </lineage>
</organism>
<feature type="transmembrane region" description="Helical" evidence="12">
    <location>
        <begin position="718"/>
        <end position="734"/>
    </location>
</feature>
<feature type="transmembrane region" description="Helical" evidence="12">
    <location>
        <begin position="482"/>
        <end position="499"/>
    </location>
</feature>
<proteinExistence type="inferred from homology"/>
<feature type="transmembrane region" description="Helical" evidence="12">
    <location>
        <begin position="670"/>
        <end position="689"/>
    </location>
</feature>
<evidence type="ECO:0000256" key="4">
    <source>
        <dbReference type="ARBA" id="ARBA00020831"/>
    </source>
</evidence>
<dbReference type="Pfam" id="PF01663">
    <property type="entry name" value="Phosphodiest"/>
    <property type="match status" value="1"/>
</dbReference>
<reference evidence="15" key="2">
    <citation type="submission" date="2023-03" db="EMBL/GenBank/DDBJ databases">
        <authorList>
            <consortium name="Wellcome Sanger Institute Data Sharing"/>
        </authorList>
    </citation>
    <scope>NUCLEOTIDE SEQUENCE [LARGE SCALE GENOMIC DNA]</scope>
</reference>
<evidence type="ECO:0000256" key="8">
    <source>
        <dbReference type="ARBA" id="ARBA00022824"/>
    </source>
</evidence>
<sequence>MRMITFFVIGLTVHVVFFISIFDIYFTSPLVHGMTPHSTPLEPPASRLVLVVADGLRADSLFTLLPNGSSRTPYLRSIIEDKGTWGVSHTRVPTESRPGHVALIAGFYEDVSAVAKGWKENPVEFDSVFNESRHTWCWGSPDILPMFAKGASGDHVYTHTYPAVEEDFASTDASKLDSWVFTQVKSFFKSAQSNSTLKASLWEDKNVFFLHLLGIDTNGHAHRPMSQEYLDNIGLVDAGVAEVVSIIEDFFDNDGRTAYVFTSDHGMTNWGSHGAGHPSETLTPLVAWGAGVQKAKGATEPQPYNDGFLQDWKLEHLRRVDVSQADIAPLMASLVGVPIPVNSVGVLPLLYLNNSERFMAESMYTNAIQVLEQFKMKMMQKKETTLSFLFTPYQLLTESKQAEFTQKARILIQLEKYEDISLCQSLISRSLEGLVYYHTYDRFFLGCSVVLGFVGWTSYVVLVILKTHLVFFSCVQIPGRNLARLCTCVAVVITLFLLIQRSPITYYIYCLLPIPVWYSVLKDAQNFTCVSLTVRNKPGCCMAVYFCCPQVVSFFHRAMLTVGLAVLSLWPFLSGLFGKAKSRSLSWLVGCLCLAAFPLMPVVGREPNIHLVTCAGLLALFTSACYLWSSRRRTPLHLGDRPQFMLLVAVCAYVPSLTHSSLQQKQGLPLLNQIISWSTLASSIFVPLLSSTRLFHRLLSIFLSLTSTYLLLSTGSEALFPPVLSWLMFVWINIEQEALLAQGIVQSDKKKSTWFILTLGITLTSPFLQVFFIITAFFGTGNIASINSFDPASVYCFLTVFNPFIMGGLMMWKVLLFLIVLVISDLMALHFFFMVQDYGSWLDIGTSISHYVIVMSMTIFLMLLSVVTHVLTSQRLVLWRQRKMHFP</sequence>
<reference evidence="14 15" key="1">
    <citation type="submission" date="2018-05" db="EMBL/GenBank/DDBJ databases">
        <authorList>
            <person name="Datahose"/>
        </authorList>
    </citation>
    <scope>NUCLEOTIDE SEQUENCE</scope>
</reference>
<comment type="similarity">
    <text evidence="3 12">Belongs to the PIGG/PIGN/PIGO family. PIGN subfamily.</text>
</comment>
<evidence type="ECO:0000256" key="1">
    <source>
        <dbReference type="ARBA" id="ARBA00004477"/>
    </source>
</evidence>
<keyword evidence="15" id="KW-1185">Reference proteome</keyword>
<dbReference type="InterPro" id="IPR017850">
    <property type="entry name" value="Alkaline_phosphatase_core_sf"/>
</dbReference>
<feature type="transmembrane region" description="Helical" evidence="12">
    <location>
        <begin position="609"/>
        <end position="629"/>
    </location>
</feature>
<keyword evidence="5 12" id="KW-0337">GPI-anchor biosynthesis</keyword>
<evidence type="ECO:0000256" key="9">
    <source>
        <dbReference type="ARBA" id="ARBA00022989"/>
    </source>
</evidence>
<feature type="transmembrane region" description="Helical" evidence="12">
    <location>
        <begin position="754"/>
        <end position="780"/>
    </location>
</feature>
<gene>
    <name evidence="14" type="primary">PIGN</name>
</gene>
<dbReference type="InterPro" id="IPR002591">
    <property type="entry name" value="Phosphodiest/P_Trfase"/>
</dbReference>
<dbReference type="InterPro" id="IPR017852">
    <property type="entry name" value="GPI_EtnP_transferase_1_C"/>
</dbReference>
<evidence type="ECO:0000256" key="5">
    <source>
        <dbReference type="ARBA" id="ARBA00022502"/>
    </source>
</evidence>
<keyword evidence="6 12" id="KW-0808">Transferase</keyword>
<evidence type="ECO:0000256" key="3">
    <source>
        <dbReference type="ARBA" id="ARBA00008400"/>
    </source>
</evidence>
<feature type="transmembrane region" description="Helical" evidence="12">
    <location>
        <begin position="792"/>
        <end position="809"/>
    </location>
</feature>
<dbReference type="GO" id="GO:0006506">
    <property type="term" value="P:GPI anchor biosynthetic process"/>
    <property type="evidence" value="ECO:0007669"/>
    <property type="project" value="UniProtKB-KW"/>
</dbReference>
<dbReference type="FunFam" id="3.40.720.10:FF:000088">
    <property type="entry name" value="Phosphatidylinositol glycan anchor biosynthesis, class N"/>
    <property type="match status" value="1"/>
</dbReference>
<feature type="transmembrane region" description="Helical" evidence="12">
    <location>
        <begin position="585"/>
        <end position="603"/>
    </location>
</feature>
<dbReference type="Pfam" id="PF04987">
    <property type="entry name" value="PigN"/>
    <property type="match status" value="1"/>
</dbReference>
<evidence type="ECO:0000256" key="2">
    <source>
        <dbReference type="ARBA" id="ARBA00004687"/>
    </source>
</evidence>
<evidence type="ECO:0000313" key="14">
    <source>
        <dbReference type="Ensembl" id="ENSACLP00000084945.1"/>
    </source>
</evidence>
<evidence type="ECO:0000259" key="13">
    <source>
        <dbReference type="Pfam" id="PF04987"/>
    </source>
</evidence>
<keyword evidence="7 12" id="KW-0812">Transmembrane</keyword>
<reference evidence="14" key="4">
    <citation type="submission" date="2025-09" db="UniProtKB">
        <authorList>
            <consortium name="Ensembl"/>
        </authorList>
    </citation>
    <scope>IDENTIFICATION</scope>
</reference>
<keyword evidence="9 12" id="KW-1133">Transmembrane helix</keyword>
<dbReference type="EC" id="2.-.-.-" evidence="12"/>
<dbReference type="FunFam" id="3.40.720.10:FF:000091">
    <property type="entry name" value="Phosphatidylinositol glycan anchor biosynthesis, class N"/>
    <property type="match status" value="1"/>
</dbReference>
<dbReference type="InterPro" id="IPR007070">
    <property type="entry name" value="GPI_EtnP_transferase_1"/>
</dbReference>
<feature type="transmembrane region" description="Helical" evidence="12">
    <location>
        <begin position="6"/>
        <end position="26"/>
    </location>
</feature>
<comment type="pathway">
    <text evidence="2 12">Glycolipid biosynthesis; glycosylphosphatidylinositol-anchor biosynthesis.</text>
</comment>
<evidence type="ECO:0000256" key="11">
    <source>
        <dbReference type="ARBA" id="ARBA00023180"/>
    </source>
</evidence>
<dbReference type="AlphaFoldDB" id="A0AAX7VSZ0"/>
<accession>A0AAX7VSZ0</accession>
<comment type="function">
    <text evidence="12">Ethanolamine phosphate transferase involved in glycosylphosphatidylinositol-anchor biosynthesis. Transfers ethanolamine phosphate to the first alpha-1,4-linked mannose of the glycosylphosphatidylinositol precursor of GPI-anchor.</text>
</comment>